<proteinExistence type="predicted"/>
<evidence type="ECO:0000313" key="1">
    <source>
        <dbReference type="EMBL" id="PKA16137.1"/>
    </source>
</evidence>
<keyword evidence="2" id="KW-1185">Reference proteome</keyword>
<comment type="caution">
    <text evidence="1">The sequence shown here is derived from an EMBL/GenBank/DDBJ whole genome shotgun (WGS) entry which is preliminary data.</text>
</comment>
<protein>
    <recommendedName>
        <fullName evidence="3">Transposase</fullName>
    </recommendedName>
</protein>
<organism evidence="1 2">
    <name type="scientific">Leptospira haakeii</name>
    <dbReference type="NCBI Taxonomy" id="2023198"/>
    <lineage>
        <taxon>Bacteria</taxon>
        <taxon>Pseudomonadati</taxon>
        <taxon>Spirochaetota</taxon>
        <taxon>Spirochaetia</taxon>
        <taxon>Leptospirales</taxon>
        <taxon>Leptospiraceae</taxon>
        <taxon>Leptospira</taxon>
    </lineage>
</organism>
<evidence type="ECO:0000313" key="2">
    <source>
        <dbReference type="Proteomes" id="UP000231857"/>
    </source>
</evidence>
<reference evidence="1 2" key="1">
    <citation type="submission" date="2017-07" db="EMBL/GenBank/DDBJ databases">
        <title>Leptospira spp. isolated from tropical soils.</title>
        <authorList>
            <person name="Thibeaux R."/>
            <person name="Iraola G."/>
            <person name="Ferres I."/>
            <person name="Bierque E."/>
            <person name="Girault D."/>
            <person name="Soupe-Gilbert M.-E."/>
            <person name="Picardeau M."/>
            <person name="Goarant C."/>
        </authorList>
    </citation>
    <scope>NUCLEOTIDE SEQUENCE [LARGE SCALE GENOMIC DNA]</scope>
    <source>
        <strain evidence="1 2">ATI7-C-A2</strain>
    </source>
</reference>
<gene>
    <name evidence="1" type="ORF">CH363_08285</name>
</gene>
<dbReference type="Proteomes" id="UP000231857">
    <property type="component" value="Unassembled WGS sequence"/>
</dbReference>
<evidence type="ECO:0008006" key="3">
    <source>
        <dbReference type="Google" id="ProtNLM"/>
    </source>
</evidence>
<sequence length="189" mass="22384">MNRIREKDIYIYDYMDLIFVKCPKCKSRAKISNNRVKCESCDFVKSRSENPWYGTYSLHVPRCPNCGNRSYYSKHNVKLKNPNLVVKRILCSGCKKASVIKVEVSRETVKFGIDPIFGLSLWLHVVVSNEDLWFYNYTHMQDIKNYISADIREKLHTKAKTMFTKLPKWMKSAKYRLKVLELIEKLEKK</sequence>
<accession>A0ABX4PK24</accession>
<dbReference type="EMBL" id="NPEI01000004">
    <property type="protein sequence ID" value="PKA16137.1"/>
    <property type="molecule type" value="Genomic_DNA"/>
</dbReference>
<name>A0ABX4PK24_9LEPT</name>
<dbReference type="RefSeq" id="WP_100725389.1">
    <property type="nucleotide sequence ID" value="NZ_NPEG01000028.1"/>
</dbReference>